<reference evidence="2 3" key="1">
    <citation type="journal article" date="2022" name="BMC Genomics">
        <title>Comparative genome analysis of mycobacteria focusing on tRNA and non-coding RNA.</title>
        <authorList>
            <person name="Behra P.R.K."/>
            <person name="Pettersson B.M.F."/>
            <person name="Ramesh M."/>
            <person name="Das S."/>
            <person name="Dasgupta S."/>
            <person name="Kirsebom L.A."/>
        </authorList>
    </citation>
    <scope>NUCLEOTIDE SEQUENCE [LARGE SCALE GENOMIC DNA]</scope>
    <source>
        <strain evidence="2 3">DSM 44078</strain>
    </source>
</reference>
<name>A0ABT3CFV8_9MYCO</name>
<evidence type="ECO:0000256" key="1">
    <source>
        <dbReference type="SAM" id="SignalP"/>
    </source>
</evidence>
<comment type="caution">
    <text evidence="2">The sequence shown here is derived from an EMBL/GenBank/DDBJ whole genome shotgun (WGS) entry which is preliminary data.</text>
</comment>
<dbReference type="RefSeq" id="WP_264069524.1">
    <property type="nucleotide sequence ID" value="NZ_JACKTY010000033.1"/>
</dbReference>
<sequence>MRRRAFIAGGAGAVASISALTACAHSAPPADQPLTPGDVDGAVAKLRSRYITEFGDADYVDNVILPSFLNSIFDGERPVLPMIDVALTKENALPYDMWGLLSMTWKPAPEDGVTVFLQGLEKRGPDNRRKRIYMSAVTPDLYQGKYQAKIVAFFDQLFAPANSGKPLMRIYLDTFWDLYWDLHLGVKGKDIPDQVRQIGENFNTVLAYRDPTQRIVFDNYMAVRKNLDFLKSWIDDRLKDIQSGKTPEPEKTFAWYWLKNGEESDYFNHKDVVFECFHNFVAFSQWGNTLYNIMAKLGRDSGDAQAKDWFAKTMAGGPENSDKADGSAFPPLERFVMELFRTISPNAGSISAMTETRPPAFERHGFIVSPHTSTSHDPVQWAKPDDFDPSRYEHAPTSAEIDEARIKQMGLNQCPFPQTSFAVKDGRKATLNNSGFGTVFGVADDKPLPVCDYAGFAPFGFGYRRCPGEQLTIMAFEDLIRKVSKDRIEFVNVTGAAPGKVPLGPSTPEMVPIGPTTVITDDIAFTRPS</sequence>
<keyword evidence="3" id="KW-1185">Reference proteome</keyword>
<dbReference type="Proteomes" id="UP001526201">
    <property type="component" value="Unassembled WGS sequence"/>
</dbReference>
<dbReference type="EMBL" id="JACKTY010000033">
    <property type="protein sequence ID" value="MCV7228389.1"/>
    <property type="molecule type" value="Genomic_DNA"/>
</dbReference>
<dbReference type="PROSITE" id="PS51257">
    <property type="entry name" value="PROKAR_LIPOPROTEIN"/>
    <property type="match status" value="1"/>
</dbReference>
<accession>A0ABT3CFV8</accession>
<dbReference type="InterPro" id="IPR017972">
    <property type="entry name" value="Cyt_P450_CS"/>
</dbReference>
<organism evidence="2 3">
    <name type="scientific">Mycolicibacterium komossense</name>
    <dbReference type="NCBI Taxonomy" id="1779"/>
    <lineage>
        <taxon>Bacteria</taxon>
        <taxon>Bacillati</taxon>
        <taxon>Actinomycetota</taxon>
        <taxon>Actinomycetes</taxon>
        <taxon>Mycobacteriales</taxon>
        <taxon>Mycobacteriaceae</taxon>
        <taxon>Mycolicibacterium</taxon>
    </lineage>
</organism>
<evidence type="ECO:0008006" key="4">
    <source>
        <dbReference type="Google" id="ProtNLM"/>
    </source>
</evidence>
<dbReference type="InterPro" id="IPR036396">
    <property type="entry name" value="Cyt_P450_sf"/>
</dbReference>
<dbReference type="SUPFAM" id="SSF48264">
    <property type="entry name" value="Cytochrome P450"/>
    <property type="match status" value="1"/>
</dbReference>
<proteinExistence type="predicted"/>
<evidence type="ECO:0000313" key="2">
    <source>
        <dbReference type="EMBL" id="MCV7228389.1"/>
    </source>
</evidence>
<feature type="signal peptide" evidence="1">
    <location>
        <begin position="1"/>
        <end position="26"/>
    </location>
</feature>
<dbReference type="Gene3D" id="1.10.630.10">
    <property type="entry name" value="Cytochrome P450"/>
    <property type="match status" value="1"/>
</dbReference>
<keyword evidence="1" id="KW-0732">Signal</keyword>
<protein>
    <recommendedName>
        <fullName evidence="4">Cytochrome P450</fullName>
    </recommendedName>
</protein>
<evidence type="ECO:0000313" key="3">
    <source>
        <dbReference type="Proteomes" id="UP001526201"/>
    </source>
</evidence>
<gene>
    <name evidence="2" type="ORF">H7J73_20455</name>
</gene>
<dbReference type="PROSITE" id="PS00086">
    <property type="entry name" value="CYTOCHROME_P450"/>
    <property type="match status" value="1"/>
</dbReference>
<feature type="chain" id="PRO_5046821466" description="Cytochrome P450" evidence="1">
    <location>
        <begin position="27"/>
        <end position="529"/>
    </location>
</feature>